<dbReference type="AlphaFoldDB" id="A0AAN8PIR7"/>
<reference evidence="11 12" key="1">
    <citation type="submission" date="2024-01" db="EMBL/GenBank/DDBJ databases">
        <title>The genome of the rayed Mediterranean limpet Patella caerulea (Linnaeus, 1758).</title>
        <authorList>
            <person name="Anh-Thu Weber A."/>
            <person name="Halstead-Nussloch G."/>
        </authorList>
    </citation>
    <scope>NUCLEOTIDE SEQUENCE [LARGE SCALE GENOMIC DNA]</scope>
    <source>
        <strain evidence="11">AATW-2023a</strain>
        <tissue evidence="11">Whole specimen</tissue>
    </source>
</reference>
<evidence type="ECO:0000313" key="11">
    <source>
        <dbReference type="EMBL" id="KAK6175828.1"/>
    </source>
</evidence>
<feature type="region of interest" description="Disordered" evidence="9">
    <location>
        <begin position="61"/>
        <end position="80"/>
    </location>
</feature>
<sequence length="326" mass="36894">MSTRKASTVWHYFDKLPKEDKAKCNLCSTILVCKNTTSSLRNHLAYKHPSVSLLRPTPTATTMSATTSTGTSVNTIDNSSDKNENLIHDTTIAQGQSKLSFSRKITVGSDNWKSLVKTLVEFCAQDMRPISIVSGDGFRRFCEKLNPAFKVPCPQTIKNHLQYYYDNSKSELIKTLDFDQTKNYKYSFTTDAWTSLANEGYTTITIHYIDSEWNDHHRVLNTHEVTERHTGLNLATDFLEVLTNFGIKKESVISITADNAANMDVCIREIGVKRIRCFGHSLQLAVKAGFKLGFMDKMLGSARRIVTFFNRSTVANNCFKEKQKQL</sequence>
<evidence type="ECO:0000256" key="8">
    <source>
        <dbReference type="PROSITE-ProRule" id="PRU00027"/>
    </source>
</evidence>
<dbReference type="SUPFAM" id="SSF57667">
    <property type="entry name" value="beta-beta-alpha zinc fingers"/>
    <property type="match status" value="1"/>
</dbReference>
<dbReference type="GO" id="GO:0009791">
    <property type="term" value="P:post-embryonic development"/>
    <property type="evidence" value="ECO:0007669"/>
    <property type="project" value="UniProtKB-ARBA"/>
</dbReference>
<organism evidence="11 12">
    <name type="scientific">Patella caerulea</name>
    <name type="common">Rayed Mediterranean limpet</name>
    <dbReference type="NCBI Taxonomy" id="87958"/>
    <lineage>
        <taxon>Eukaryota</taxon>
        <taxon>Metazoa</taxon>
        <taxon>Spiralia</taxon>
        <taxon>Lophotrochozoa</taxon>
        <taxon>Mollusca</taxon>
        <taxon>Gastropoda</taxon>
        <taxon>Patellogastropoda</taxon>
        <taxon>Patelloidea</taxon>
        <taxon>Patellidae</taxon>
        <taxon>Patella</taxon>
    </lineage>
</organism>
<protein>
    <recommendedName>
        <fullName evidence="10">BED-type domain-containing protein</fullName>
    </recommendedName>
</protein>
<dbReference type="EMBL" id="JAZGQO010000010">
    <property type="protein sequence ID" value="KAK6175828.1"/>
    <property type="molecule type" value="Genomic_DNA"/>
</dbReference>
<dbReference type="GO" id="GO:0008270">
    <property type="term" value="F:zinc ion binding"/>
    <property type="evidence" value="ECO:0007669"/>
    <property type="project" value="UniProtKB-KW"/>
</dbReference>
<evidence type="ECO:0000256" key="5">
    <source>
        <dbReference type="ARBA" id="ARBA00023015"/>
    </source>
</evidence>
<evidence type="ECO:0000256" key="9">
    <source>
        <dbReference type="SAM" id="MobiDB-lite"/>
    </source>
</evidence>
<dbReference type="SUPFAM" id="SSF140996">
    <property type="entry name" value="Hermes dimerisation domain"/>
    <property type="match status" value="1"/>
</dbReference>
<evidence type="ECO:0000256" key="2">
    <source>
        <dbReference type="ARBA" id="ARBA00022723"/>
    </source>
</evidence>
<gene>
    <name evidence="11" type="ORF">SNE40_014212</name>
</gene>
<dbReference type="Pfam" id="PF02892">
    <property type="entry name" value="zf-BED"/>
    <property type="match status" value="1"/>
</dbReference>
<feature type="compositionally biased region" description="Low complexity" evidence="9">
    <location>
        <begin position="61"/>
        <end position="72"/>
    </location>
</feature>
<keyword evidence="7" id="KW-0539">Nucleus</keyword>
<dbReference type="PANTHER" id="PTHR46481">
    <property type="entry name" value="ZINC FINGER BED DOMAIN-CONTAINING PROTEIN 4"/>
    <property type="match status" value="1"/>
</dbReference>
<keyword evidence="3 8" id="KW-0863">Zinc-finger</keyword>
<dbReference type="GO" id="GO:0003677">
    <property type="term" value="F:DNA binding"/>
    <property type="evidence" value="ECO:0007669"/>
    <property type="project" value="InterPro"/>
</dbReference>
<dbReference type="Proteomes" id="UP001347796">
    <property type="component" value="Unassembled WGS sequence"/>
</dbReference>
<keyword evidence="6" id="KW-0804">Transcription</keyword>
<dbReference type="PANTHER" id="PTHR46481:SF10">
    <property type="entry name" value="ZINC FINGER BED DOMAIN-CONTAINING PROTEIN 39"/>
    <property type="match status" value="1"/>
</dbReference>
<keyword evidence="4" id="KW-0862">Zinc</keyword>
<dbReference type="InterPro" id="IPR012337">
    <property type="entry name" value="RNaseH-like_sf"/>
</dbReference>
<keyword evidence="5" id="KW-0805">Transcription regulation</keyword>
<evidence type="ECO:0000256" key="4">
    <source>
        <dbReference type="ARBA" id="ARBA00022833"/>
    </source>
</evidence>
<evidence type="ECO:0000256" key="1">
    <source>
        <dbReference type="ARBA" id="ARBA00004123"/>
    </source>
</evidence>
<evidence type="ECO:0000259" key="10">
    <source>
        <dbReference type="PROSITE" id="PS50808"/>
    </source>
</evidence>
<dbReference type="Gene3D" id="1.10.10.1070">
    <property type="entry name" value="Zinc finger, BED domain-containing"/>
    <property type="match status" value="1"/>
</dbReference>
<accession>A0AAN8PIR7</accession>
<feature type="domain" description="BED-type" evidence="10">
    <location>
        <begin position="4"/>
        <end position="49"/>
    </location>
</feature>
<comment type="caution">
    <text evidence="11">The sequence shown here is derived from an EMBL/GenBank/DDBJ whole genome shotgun (WGS) entry which is preliminary data.</text>
</comment>
<dbReference type="InterPro" id="IPR036236">
    <property type="entry name" value="Znf_C2H2_sf"/>
</dbReference>
<keyword evidence="2" id="KW-0479">Metal-binding</keyword>
<evidence type="ECO:0000256" key="7">
    <source>
        <dbReference type="ARBA" id="ARBA00023242"/>
    </source>
</evidence>
<dbReference type="InterPro" id="IPR003656">
    <property type="entry name" value="Znf_BED"/>
</dbReference>
<dbReference type="PROSITE" id="PS50808">
    <property type="entry name" value="ZF_BED"/>
    <property type="match status" value="1"/>
</dbReference>
<dbReference type="InterPro" id="IPR052035">
    <property type="entry name" value="ZnF_BED_domain_contain"/>
</dbReference>
<dbReference type="GO" id="GO:0005634">
    <property type="term" value="C:nucleus"/>
    <property type="evidence" value="ECO:0007669"/>
    <property type="project" value="UniProtKB-SubCell"/>
</dbReference>
<comment type="subcellular location">
    <subcellularLocation>
        <location evidence="1">Nucleus</location>
    </subcellularLocation>
</comment>
<dbReference type="SMART" id="SM00614">
    <property type="entry name" value="ZnF_BED"/>
    <property type="match status" value="1"/>
</dbReference>
<keyword evidence="12" id="KW-1185">Reference proteome</keyword>
<evidence type="ECO:0000256" key="6">
    <source>
        <dbReference type="ARBA" id="ARBA00023163"/>
    </source>
</evidence>
<name>A0AAN8PIR7_PATCE</name>
<evidence type="ECO:0000313" key="12">
    <source>
        <dbReference type="Proteomes" id="UP001347796"/>
    </source>
</evidence>
<proteinExistence type="predicted"/>
<evidence type="ECO:0000256" key="3">
    <source>
        <dbReference type="ARBA" id="ARBA00022771"/>
    </source>
</evidence>
<dbReference type="SUPFAM" id="SSF53098">
    <property type="entry name" value="Ribonuclease H-like"/>
    <property type="match status" value="1"/>
</dbReference>